<dbReference type="PANTHER" id="PTHR48100:SF1">
    <property type="entry name" value="HISTIDINE PHOSPHATASE FAMILY PROTEIN-RELATED"/>
    <property type="match status" value="1"/>
</dbReference>
<dbReference type="Pfam" id="PF00300">
    <property type="entry name" value="His_Phos_1"/>
    <property type="match status" value="1"/>
</dbReference>
<proteinExistence type="predicted"/>
<dbReference type="InterPro" id="IPR050275">
    <property type="entry name" value="PGM_Phosphatase"/>
</dbReference>
<protein>
    <submittedName>
        <fullName evidence="1">Histidine phosphatase family protein</fullName>
    </submittedName>
</protein>
<accession>A0A6B0Y1G5</accession>
<dbReference type="PANTHER" id="PTHR48100">
    <property type="entry name" value="BROAD-SPECIFICITY PHOSPHATASE YOR283W-RELATED"/>
    <property type="match status" value="1"/>
</dbReference>
<gene>
    <name evidence="1" type="ORF">F4Y60_06675</name>
</gene>
<dbReference type="InterPro" id="IPR013078">
    <property type="entry name" value="His_Pase_superF_clade-1"/>
</dbReference>
<dbReference type="GO" id="GO:0005737">
    <property type="term" value="C:cytoplasm"/>
    <property type="evidence" value="ECO:0007669"/>
    <property type="project" value="TreeGrafter"/>
</dbReference>
<reference evidence="1" key="1">
    <citation type="submission" date="2019-09" db="EMBL/GenBank/DDBJ databases">
        <title>Characterisation of the sponge microbiome using genome-centric metagenomics.</title>
        <authorList>
            <person name="Engelberts J.P."/>
            <person name="Robbins S.J."/>
            <person name="De Goeij J.M."/>
            <person name="Aranda M."/>
            <person name="Bell S.C."/>
            <person name="Webster N.S."/>
        </authorList>
    </citation>
    <scope>NUCLEOTIDE SEQUENCE</scope>
    <source>
        <strain evidence="1">SB0664_bin_43</strain>
    </source>
</reference>
<name>A0A6B0Y1G5_9RHOB</name>
<dbReference type="EMBL" id="VXRY01000268">
    <property type="protein sequence ID" value="MXY33762.1"/>
    <property type="molecule type" value="Genomic_DNA"/>
</dbReference>
<evidence type="ECO:0000313" key="1">
    <source>
        <dbReference type="EMBL" id="MXY33762.1"/>
    </source>
</evidence>
<dbReference type="Gene3D" id="3.40.50.1240">
    <property type="entry name" value="Phosphoglycerate mutase-like"/>
    <property type="match status" value="1"/>
</dbReference>
<organism evidence="1">
    <name type="scientific">Boseongicola sp. SB0664_bin_43</name>
    <dbReference type="NCBI Taxonomy" id="2604844"/>
    <lineage>
        <taxon>Bacteria</taxon>
        <taxon>Pseudomonadati</taxon>
        <taxon>Pseudomonadota</taxon>
        <taxon>Alphaproteobacteria</taxon>
        <taxon>Rhodobacterales</taxon>
        <taxon>Paracoccaceae</taxon>
        <taxon>Boseongicola</taxon>
    </lineage>
</organism>
<dbReference type="SMART" id="SM00855">
    <property type="entry name" value="PGAM"/>
    <property type="match status" value="1"/>
</dbReference>
<comment type="caution">
    <text evidence="1">The sequence shown here is derived from an EMBL/GenBank/DDBJ whole genome shotgun (WGS) entry which is preliminary data.</text>
</comment>
<dbReference type="AlphaFoldDB" id="A0A6B0Y1G5"/>
<dbReference type="GO" id="GO:0016791">
    <property type="term" value="F:phosphatase activity"/>
    <property type="evidence" value="ECO:0007669"/>
    <property type="project" value="TreeGrafter"/>
</dbReference>
<dbReference type="CDD" id="cd07067">
    <property type="entry name" value="HP_PGM_like"/>
    <property type="match status" value="1"/>
</dbReference>
<dbReference type="InterPro" id="IPR029033">
    <property type="entry name" value="His_PPase_superfam"/>
</dbReference>
<sequence>MFSSTDLVLIRHADADTGGRLCGRTDVGLADAATKAMAALAQFLPSVDEIWTSPALRCRQTASHLWPRARLREDGRLQEQHFGAWEGLANEDIPDLGDLSRAETASVWRDGGERCRDLCVRGSPALSALAEMAEAGPVVAVTHAGVVRAALSMVLGEPTAGLAFEVRPLSITRFRCARGVPLSVAEVNWRPA</sequence>
<dbReference type="SUPFAM" id="SSF53254">
    <property type="entry name" value="Phosphoglycerate mutase-like"/>
    <property type="match status" value="1"/>
</dbReference>